<dbReference type="OrthoDB" id="9794717at2"/>
<comment type="similarity">
    <text evidence="1">Belongs to the peptidase C59 family.</text>
</comment>
<dbReference type="Gene3D" id="3.60.60.10">
    <property type="entry name" value="Penicillin V Acylase, Chain A"/>
    <property type="match status" value="1"/>
</dbReference>
<evidence type="ECO:0000259" key="3">
    <source>
        <dbReference type="Pfam" id="PF02275"/>
    </source>
</evidence>
<evidence type="ECO:0000313" key="5">
    <source>
        <dbReference type="Proteomes" id="UP000199268"/>
    </source>
</evidence>
<dbReference type="SUPFAM" id="SSF56235">
    <property type="entry name" value="N-terminal nucleophile aminohydrolases (Ntn hydrolases)"/>
    <property type="match status" value="1"/>
</dbReference>
<reference evidence="5" key="1">
    <citation type="submission" date="2016-08" db="EMBL/GenBank/DDBJ databases">
        <authorList>
            <person name="Varghese N."/>
            <person name="Submissions Spin"/>
        </authorList>
    </citation>
    <scope>NUCLEOTIDE SEQUENCE [LARGE SCALE GENOMIC DNA]</scope>
    <source>
        <strain evidence="5">R-53094</strain>
    </source>
</reference>
<dbReference type="CDD" id="cd00542">
    <property type="entry name" value="Ntn_PVA"/>
    <property type="match status" value="1"/>
</dbReference>
<sequence>MCTSILQIAKDGTHVLSRTMDWPQLENAPMFVPRNYRWHSAFNRHLIQNKYAFIGGGELSNKRTDVADGVNEFGLSAQKLTFGNGAKFIDDIDNDKVQIAPFEFVFWLLGNFKSVADMTAHIDQIQLMSEKNSVVKYGNPELHYAVTDTTGAIVVVEPTTWPMKIVANPLGVVTNSPYFDQQIKQLEKYVEFKPEFKSGTIGINVPKVTTGKLSGKATPPGAYSPGARFLRAAYLKERADQPGDEDEAIITSWHLLDSVTVPKNLTHQKTFSVYRAATVSESRSYYFQAYHQGSITKLQLTDDMLALTEPIVYDLPDKLAVNQLN</sequence>
<dbReference type="PANTHER" id="PTHR35527">
    <property type="entry name" value="CHOLOYLGLYCINE HYDROLASE"/>
    <property type="match status" value="1"/>
</dbReference>
<feature type="domain" description="Choloylglycine hydrolase/NAAA C-terminal" evidence="3">
    <location>
        <begin position="2"/>
        <end position="313"/>
    </location>
</feature>
<protein>
    <submittedName>
        <fullName evidence="4">Choloylglycine hydrolase</fullName>
    </submittedName>
</protein>
<accession>A0A1C4AU17</accession>
<proteinExistence type="inferred from homology"/>
<gene>
    <name evidence="4" type="ORF">GA0061074_10716</name>
</gene>
<evidence type="ECO:0000256" key="1">
    <source>
        <dbReference type="ARBA" id="ARBA00006625"/>
    </source>
</evidence>
<keyword evidence="2 4" id="KW-0378">Hydrolase</keyword>
<dbReference type="RefSeq" id="WP_092462706.1">
    <property type="nucleotide sequence ID" value="NZ_BJEE01000006.1"/>
</dbReference>
<keyword evidence="5" id="KW-1185">Reference proteome</keyword>
<dbReference type="STRING" id="1505725.GA0061074_10716"/>
<dbReference type="GO" id="GO:0016787">
    <property type="term" value="F:hydrolase activity"/>
    <property type="evidence" value="ECO:0007669"/>
    <property type="project" value="UniProtKB-KW"/>
</dbReference>
<dbReference type="Pfam" id="PF02275">
    <property type="entry name" value="CBAH"/>
    <property type="match status" value="1"/>
</dbReference>
<dbReference type="Proteomes" id="UP000199268">
    <property type="component" value="Unassembled WGS sequence"/>
</dbReference>
<dbReference type="InterPro" id="IPR052193">
    <property type="entry name" value="Peptidase_C59"/>
</dbReference>
<evidence type="ECO:0000256" key="2">
    <source>
        <dbReference type="ARBA" id="ARBA00022801"/>
    </source>
</evidence>
<organism evidence="4 5">
    <name type="scientific">Weissella bombi</name>
    <dbReference type="NCBI Taxonomy" id="1505725"/>
    <lineage>
        <taxon>Bacteria</taxon>
        <taxon>Bacillati</taxon>
        <taxon>Bacillota</taxon>
        <taxon>Bacilli</taxon>
        <taxon>Lactobacillales</taxon>
        <taxon>Lactobacillaceae</taxon>
        <taxon>Weissella</taxon>
    </lineage>
</organism>
<evidence type="ECO:0000313" key="4">
    <source>
        <dbReference type="EMBL" id="SCB97996.1"/>
    </source>
</evidence>
<dbReference type="PANTHER" id="PTHR35527:SF2">
    <property type="entry name" value="HYDROLASE"/>
    <property type="match status" value="1"/>
</dbReference>
<name>A0A1C4AU17_9LACO</name>
<dbReference type="AlphaFoldDB" id="A0A1C4AU17"/>
<dbReference type="InterPro" id="IPR029055">
    <property type="entry name" value="Ntn_hydrolases_N"/>
</dbReference>
<dbReference type="InterPro" id="IPR029132">
    <property type="entry name" value="CBAH/NAAA_C"/>
</dbReference>
<dbReference type="EMBL" id="FMAO01000007">
    <property type="protein sequence ID" value="SCB97996.1"/>
    <property type="molecule type" value="Genomic_DNA"/>
</dbReference>